<feature type="region of interest" description="Disordered" evidence="1">
    <location>
        <begin position="731"/>
        <end position="752"/>
    </location>
</feature>
<feature type="chain" id="PRO_5043664223" evidence="3">
    <location>
        <begin position="17"/>
        <end position="841"/>
    </location>
</feature>
<keyword evidence="5" id="KW-1185">Reference proteome</keyword>
<reference evidence="4 5" key="1">
    <citation type="journal article" date="2023" name="BMC Biol.">
        <title>The compact genome of the sponge Oopsacas minuta (Hexactinellida) is lacking key metazoan core genes.</title>
        <authorList>
            <person name="Santini S."/>
            <person name="Schenkelaars Q."/>
            <person name="Jourda C."/>
            <person name="Duchesne M."/>
            <person name="Belahbib H."/>
            <person name="Rocher C."/>
            <person name="Selva M."/>
            <person name="Riesgo A."/>
            <person name="Vervoort M."/>
            <person name="Leys S.P."/>
            <person name="Kodjabachian L."/>
            <person name="Le Bivic A."/>
            <person name="Borchiellini C."/>
            <person name="Claverie J.M."/>
            <person name="Renard E."/>
        </authorList>
    </citation>
    <scope>NUCLEOTIDE SEQUENCE [LARGE SCALE GENOMIC DNA]</scope>
    <source>
        <strain evidence="4">SPO-2</strain>
    </source>
</reference>
<keyword evidence="2" id="KW-1133">Transmembrane helix</keyword>
<evidence type="ECO:0000256" key="3">
    <source>
        <dbReference type="SAM" id="SignalP"/>
    </source>
</evidence>
<feature type="region of interest" description="Disordered" evidence="1">
    <location>
        <begin position="778"/>
        <end position="804"/>
    </location>
</feature>
<feature type="transmembrane region" description="Helical" evidence="2">
    <location>
        <begin position="699"/>
        <end position="720"/>
    </location>
</feature>
<accession>A0AAV7KGX0</accession>
<evidence type="ECO:0000313" key="4">
    <source>
        <dbReference type="EMBL" id="KAI6660331.1"/>
    </source>
</evidence>
<proteinExistence type="predicted"/>
<name>A0AAV7KGX0_9METZ</name>
<dbReference type="EMBL" id="JAKMXF010000033">
    <property type="protein sequence ID" value="KAI6660331.1"/>
    <property type="molecule type" value="Genomic_DNA"/>
</dbReference>
<protein>
    <submittedName>
        <fullName evidence="4">Uncharacterized protein</fullName>
    </submittedName>
</protein>
<keyword evidence="2" id="KW-0812">Transmembrane</keyword>
<keyword evidence="2" id="KW-0472">Membrane</keyword>
<keyword evidence="3" id="KW-0732">Signal</keyword>
<dbReference type="Proteomes" id="UP001165289">
    <property type="component" value="Unassembled WGS sequence"/>
</dbReference>
<sequence>MLRQLLLFTILCVTYAEIEIFPTPELKEQTWKNFRPCRKDLLITWNYANDVNRLRRFLVKNTFYDWSDTKKKGYWREEVLRVSKMKRERMLRNPVLGSANKISVCAEGKKGRVVCTRVVYVKVPSRQFGNKANPNICKERTFPIPPDLTAINIVDVQFPNLENEVHSGVTIKWTHKGKLDFTKSFLIKIRFLRNKEWIETTNKISLKSRKYLIEGLDYSIKHYVSICGDEKRKKIPEICSKEVEIQFEDKLSQARYIGPSLHPIQDPKKVPINTIGAYTTKDKITVHWRYPFKSKGLTFHVGLFSNCDYPSALKREMRVLVSPQDLSAEFRVTTMSTVCTRVCTATTNSEIESTSCSMLIPIVNEVITPPQVMSEASLISVSIMASMTKETSTYLLLSAVHGQLEVGGSLLVTCWGSHSYIGSFGGIMVRRVVQTFTHKLKSKNENSLMLNGLSPYLEYKCALDGQFKDKIIRSINDAVFKTIAGRPTSPPAPQLQGNAHITDNGKVTKEFSLYITPSNAREGKPEFYDLVALPLIMHTDTFGREIYKPEFDPSTIIPQFKDSLGKKPSSVHHQLIAKQTNAPVPFQVYRLDQLMLPINITFNTPLDPKLWKKGSKYSFLLVAYSYSSMNGSLMYSISEASLPVIIGNRYRASDSDNENTENELDPSDPMRMVGDYMDMAIGQISEEHHNMIVGTVGRLLGYILAGIFGIILLIITVLYIRLKISIRRGKGKPKRKKTVSKPTKDEITPMIRGDSDGESFYYGNANILQDTNSTESDYGLSSLANSPIHSPNDRQHVALPSKQDQNQYVEAVNPIGHSPTLSPAVHQLSQSMHKPLGGNNI</sequence>
<comment type="caution">
    <text evidence="4">The sequence shown here is derived from an EMBL/GenBank/DDBJ whole genome shotgun (WGS) entry which is preliminary data.</text>
</comment>
<organism evidence="4 5">
    <name type="scientific">Oopsacas minuta</name>
    <dbReference type="NCBI Taxonomy" id="111878"/>
    <lineage>
        <taxon>Eukaryota</taxon>
        <taxon>Metazoa</taxon>
        <taxon>Porifera</taxon>
        <taxon>Hexactinellida</taxon>
        <taxon>Hexasterophora</taxon>
        <taxon>Lyssacinosida</taxon>
        <taxon>Leucopsacidae</taxon>
        <taxon>Oopsacas</taxon>
    </lineage>
</organism>
<evidence type="ECO:0000256" key="1">
    <source>
        <dbReference type="SAM" id="MobiDB-lite"/>
    </source>
</evidence>
<evidence type="ECO:0000313" key="5">
    <source>
        <dbReference type="Proteomes" id="UP001165289"/>
    </source>
</evidence>
<gene>
    <name evidence="4" type="ORF">LOD99_13919</name>
</gene>
<feature type="signal peptide" evidence="3">
    <location>
        <begin position="1"/>
        <end position="16"/>
    </location>
</feature>
<evidence type="ECO:0000256" key="2">
    <source>
        <dbReference type="SAM" id="Phobius"/>
    </source>
</evidence>
<dbReference type="AlphaFoldDB" id="A0AAV7KGX0"/>